<dbReference type="InterPro" id="IPR036663">
    <property type="entry name" value="Fumarylacetoacetase_C_sf"/>
</dbReference>
<accession>A0ABP7C8Y8</accession>
<dbReference type="PANTHER" id="PTHR30143">
    <property type="entry name" value="ACID HYDRATASE"/>
    <property type="match status" value="1"/>
</dbReference>
<sequence>MSLTDGEVERLAHELDDAQTSTRAVTGRSGGEDWDVASAYRVQRALVSRRRSRGERPIGLKLGFTSRAKMRQMGVHEVIVGQLTDAMDVPDGGELGLGGLIHPRVEPEVAFRIARDVDPDEPSASLATAVDAVAPALEIIDSRYRDFRFSYADVIADNTSAAAFVVGPWSAVRPLDNLAVRMDLGSRTVAVGSTGAILGDPLRGLRLLAGIARRHSIPLRAGDVVLAGAATAAVPLTEGFATAQVSTLGRVSVRVAAGRSGGEAS</sequence>
<feature type="domain" description="Fumarylacetoacetase-like C-terminal" evidence="2">
    <location>
        <begin position="103"/>
        <end position="233"/>
    </location>
</feature>
<dbReference type="Gene3D" id="3.90.850.10">
    <property type="entry name" value="Fumarylacetoacetase-like, C-terminal domain"/>
    <property type="match status" value="1"/>
</dbReference>
<keyword evidence="1" id="KW-0456">Lyase</keyword>
<name>A0ABP7C8Y8_9ACTN</name>
<evidence type="ECO:0000313" key="3">
    <source>
        <dbReference type="EMBL" id="GAA3683745.1"/>
    </source>
</evidence>
<keyword evidence="3" id="KW-0378">Hydrolase</keyword>
<dbReference type="PANTHER" id="PTHR30143:SF0">
    <property type="entry name" value="2-KETO-4-PENTENOATE HYDRATASE"/>
    <property type="match status" value="1"/>
</dbReference>
<dbReference type="InterPro" id="IPR011234">
    <property type="entry name" value="Fumarylacetoacetase-like_C"/>
</dbReference>
<keyword evidence="4" id="KW-1185">Reference proteome</keyword>
<organism evidence="3 4">
    <name type="scientific">Nonomuraea antimicrobica</name>
    <dbReference type="NCBI Taxonomy" id="561173"/>
    <lineage>
        <taxon>Bacteria</taxon>
        <taxon>Bacillati</taxon>
        <taxon>Actinomycetota</taxon>
        <taxon>Actinomycetes</taxon>
        <taxon>Streptosporangiales</taxon>
        <taxon>Streptosporangiaceae</taxon>
        <taxon>Nonomuraea</taxon>
    </lineage>
</organism>
<protein>
    <submittedName>
        <fullName evidence="3">Fumarylacetoacetate hydrolase family protein</fullName>
    </submittedName>
</protein>
<evidence type="ECO:0000313" key="4">
    <source>
        <dbReference type="Proteomes" id="UP001500902"/>
    </source>
</evidence>
<gene>
    <name evidence="3" type="ORF">GCM10022224_055380</name>
</gene>
<comment type="caution">
    <text evidence="3">The sequence shown here is derived from an EMBL/GenBank/DDBJ whole genome shotgun (WGS) entry which is preliminary data.</text>
</comment>
<dbReference type="Proteomes" id="UP001500902">
    <property type="component" value="Unassembled WGS sequence"/>
</dbReference>
<dbReference type="SUPFAM" id="SSF56529">
    <property type="entry name" value="FAH"/>
    <property type="match status" value="1"/>
</dbReference>
<dbReference type="InterPro" id="IPR050772">
    <property type="entry name" value="Hydratase-Decarb/MhpD_sf"/>
</dbReference>
<dbReference type="EMBL" id="BAAAZP010000101">
    <property type="protein sequence ID" value="GAA3683745.1"/>
    <property type="molecule type" value="Genomic_DNA"/>
</dbReference>
<dbReference type="Pfam" id="PF01557">
    <property type="entry name" value="FAA_hydrolase"/>
    <property type="match status" value="1"/>
</dbReference>
<evidence type="ECO:0000256" key="1">
    <source>
        <dbReference type="ARBA" id="ARBA00023239"/>
    </source>
</evidence>
<dbReference type="GO" id="GO:0016787">
    <property type="term" value="F:hydrolase activity"/>
    <property type="evidence" value="ECO:0007669"/>
    <property type="project" value="UniProtKB-KW"/>
</dbReference>
<proteinExistence type="predicted"/>
<reference evidence="4" key="1">
    <citation type="journal article" date="2019" name="Int. J. Syst. Evol. Microbiol.">
        <title>The Global Catalogue of Microorganisms (GCM) 10K type strain sequencing project: providing services to taxonomists for standard genome sequencing and annotation.</title>
        <authorList>
            <consortium name="The Broad Institute Genomics Platform"/>
            <consortium name="The Broad Institute Genome Sequencing Center for Infectious Disease"/>
            <person name="Wu L."/>
            <person name="Ma J."/>
        </authorList>
    </citation>
    <scope>NUCLEOTIDE SEQUENCE [LARGE SCALE GENOMIC DNA]</scope>
    <source>
        <strain evidence="4">JCM 16904</strain>
    </source>
</reference>
<dbReference type="RefSeq" id="WP_344884250.1">
    <property type="nucleotide sequence ID" value="NZ_BAAAZP010000101.1"/>
</dbReference>
<evidence type="ECO:0000259" key="2">
    <source>
        <dbReference type="Pfam" id="PF01557"/>
    </source>
</evidence>